<protein>
    <submittedName>
        <fullName evidence="2">Helix-turn-helix domain-containing protein</fullName>
    </submittedName>
</protein>
<gene>
    <name evidence="2" type="ORF">FPZ47_08335</name>
</gene>
<dbReference type="Proteomes" id="UP000320513">
    <property type="component" value="Unassembled WGS sequence"/>
</dbReference>
<evidence type="ECO:0000313" key="3">
    <source>
        <dbReference type="Proteomes" id="UP000320513"/>
    </source>
</evidence>
<keyword evidence="3" id="KW-1185">Reference proteome</keyword>
<accession>A0A557XX86</accession>
<dbReference type="AlphaFoldDB" id="A0A557XX86"/>
<feature type="domain" description="Helix-turn-helix" evidence="1">
    <location>
        <begin position="7"/>
        <end position="57"/>
    </location>
</feature>
<dbReference type="SUPFAM" id="SSF46955">
    <property type="entry name" value="Putative DNA-binding domain"/>
    <property type="match status" value="1"/>
</dbReference>
<dbReference type="RefSeq" id="WP_144951599.1">
    <property type="nucleotide sequence ID" value="NZ_VMQU01000025.1"/>
</dbReference>
<evidence type="ECO:0000259" key="1">
    <source>
        <dbReference type="Pfam" id="PF12728"/>
    </source>
</evidence>
<dbReference type="EMBL" id="VMQU01000025">
    <property type="protein sequence ID" value="TVS90719.1"/>
    <property type="molecule type" value="Genomic_DNA"/>
</dbReference>
<dbReference type="Gene3D" id="1.10.10.10">
    <property type="entry name" value="Winged helix-like DNA-binding domain superfamily/Winged helix DNA-binding domain"/>
    <property type="match status" value="1"/>
</dbReference>
<dbReference type="InterPro" id="IPR041657">
    <property type="entry name" value="HTH_17"/>
</dbReference>
<name>A0A557XX86_9MYCO</name>
<dbReference type="OrthoDB" id="5524782at2"/>
<evidence type="ECO:0000313" key="2">
    <source>
        <dbReference type="EMBL" id="TVS90719.1"/>
    </source>
</evidence>
<reference evidence="2 3" key="1">
    <citation type="submission" date="2019-07" db="EMBL/GenBank/DDBJ databases">
        <title>New Mycobacterium species.</title>
        <authorList>
            <person name="Tortoli E."/>
            <person name="Ghielmetti G."/>
            <person name="Friedel U."/>
            <person name="Trovato A."/>
        </authorList>
    </citation>
    <scope>NUCLEOTIDE SEQUENCE [LARGE SCALE GENOMIC DNA]</scope>
    <source>
        <strain evidence="2 3">16-83</strain>
    </source>
</reference>
<comment type="caution">
    <text evidence="2">The sequence shown here is derived from an EMBL/GenBank/DDBJ whole genome shotgun (WGS) entry which is preliminary data.</text>
</comment>
<proteinExistence type="predicted"/>
<dbReference type="InterPro" id="IPR009061">
    <property type="entry name" value="DNA-bd_dom_put_sf"/>
</dbReference>
<dbReference type="InterPro" id="IPR036388">
    <property type="entry name" value="WH-like_DNA-bd_sf"/>
</dbReference>
<organism evidence="2 3">
    <name type="scientific">Mycobacterium helveticum</name>
    <dbReference type="NCBI Taxonomy" id="2592811"/>
    <lineage>
        <taxon>Bacteria</taxon>
        <taxon>Bacillati</taxon>
        <taxon>Actinomycetota</taxon>
        <taxon>Actinomycetes</taxon>
        <taxon>Mycobacteriales</taxon>
        <taxon>Mycobacteriaceae</taxon>
        <taxon>Mycobacterium</taxon>
    </lineage>
</organism>
<dbReference type="Pfam" id="PF12728">
    <property type="entry name" value="HTH_17"/>
    <property type="match status" value="1"/>
</dbReference>
<sequence>MAIEPELLTAKQLSDYLGVSEASLAQDRYLSRGIPFVKVGKRVRYMRADVEDYLTAHRTEAGVLR</sequence>